<feature type="compositionally biased region" description="Basic and acidic residues" evidence="1">
    <location>
        <begin position="525"/>
        <end position="535"/>
    </location>
</feature>
<dbReference type="InParanoid" id="A0A1Q3B768"/>
<dbReference type="PANTHER" id="PTHR34560:SF1">
    <property type="entry name" value="START DOMAIN-CONTAINING PROTEIN"/>
    <property type="match status" value="1"/>
</dbReference>
<evidence type="ECO:0000313" key="2">
    <source>
        <dbReference type="EMBL" id="GAV63886.1"/>
    </source>
</evidence>
<protein>
    <recommendedName>
        <fullName evidence="4">START domain-containing protein</fullName>
    </recommendedName>
</protein>
<name>A0A1Q3B768_CEPFO</name>
<evidence type="ECO:0000256" key="1">
    <source>
        <dbReference type="SAM" id="MobiDB-lite"/>
    </source>
</evidence>
<proteinExistence type="predicted"/>
<dbReference type="PANTHER" id="PTHR34560">
    <property type="entry name" value="POLYKETIDE CYCLASE/DEHYDRASE/LIPID TRANSPORT SUPERFAMILY PROTEIN"/>
    <property type="match status" value="1"/>
</dbReference>
<dbReference type="SUPFAM" id="SSF55961">
    <property type="entry name" value="Bet v1-like"/>
    <property type="match status" value="1"/>
</dbReference>
<evidence type="ECO:0008006" key="4">
    <source>
        <dbReference type="Google" id="ProtNLM"/>
    </source>
</evidence>
<gene>
    <name evidence="2" type="ORF">CFOL_v3_07404</name>
</gene>
<dbReference type="OrthoDB" id="17317at2759"/>
<comment type="caution">
    <text evidence="2">The sequence shown here is derived from an EMBL/GenBank/DDBJ whole genome shotgun (WGS) entry which is preliminary data.</text>
</comment>
<feature type="compositionally biased region" description="Low complexity" evidence="1">
    <location>
        <begin position="536"/>
        <end position="546"/>
    </location>
</feature>
<keyword evidence="3" id="KW-1185">Reference proteome</keyword>
<feature type="region of interest" description="Disordered" evidence="1">
    <location>
        <begin position="370"/>
        <end position="398"/>
    </location>
</feature>
<sequence length="653" mass="73387">MEKKPKISQYREKMDKSLASAELTNVESLRTLVKNQLLSSSQHANEGCMENLIEKRTSEVSNLLDMLRSASVKDHELSAAAHGEWKLKQDNEEFRVMYREGPLNSPFHTLLIEGYVDGPLDVCLCVFWESALYNKWWPQTKIPPFKINICKCLQKIQIGEQISLVRVKLMWPLSSREAVVHYFLFEYFQDDLVVALVNSIPDLDSVDKSIHGFTNNGIPEESDVVRIDFVGGCAIQKVTSKRNYFRSIANMDIKLDFVPPSLINFISRQLMGSGFRLYVKSVDNASNNDEDFRKALGDPLYARVRKALYSSNEPNSDLSGKELNSDTCCIPVRDMSDGLMNMEQKVHINDSASKSLPKSAEVKERKVVGEIEEEKSADSRNTNTDIDKMESEVHSTNHAAESSLKRIIITDGKAFGEIEEEESEDRLQVVEIEEVEECIDPPLANNGENCRVKGKKEVLIRPEVEQALGILENAISIIHEYRLNTQIRPSAGFTNEEPTVLAEKGEAKDSTSLEHGGVCSNGKLSKKDITEKTSHDSSNSSGIHSGIHYSRHVGSYSYSKEVNRNRIAPASLEECFSIPIETNQISLSSSINGTTNLPIFDQTSHDNKHVSATQNGTHGNGANEEKKLYKQKKHRLCCFTCNSGISYHRRERS</sequence>
<dbReference type="InterPro" id="IPR023393">
    <property type="entry name" value="START-like_dom_sf"/>
</dbReference>
<dbReference type="STRING" id="3775.A0A1Q3B768"/>
<dbReference type="EMBL" id="BDDD01000328">
    <property type="protein sequence ID" value="GAV63886.1"/>
    <property type="molecule type" value="Genomic_DNA"/>
</dbReference>
<accession>A0A1Q3B768</accession>
<feature type="region of interest" description="Disordered" evidence="1">
    <location>
        <begin position="505"/>
        <end position="546"/>
    </location>
</feature>
<dbReference type="AlphaFoldDB" id="A0A1Q3B768"/>
<dbReference type="Gene3D" id="3.30.530.20">
    <property type="match status" value="1"/>
</dbReference>
<dbReference type="FunCoup" id="A0A1Q3B768">
    <property type="interactions" value="299"/>
</dbReference>
<organism evidence="2 3">
    <name type="scientific">Cephalotus follicularis</name>
    <name type="common">Albany pitcher plant</name>
    <dbReference type="NCBI Taxonomy" id="3775"/>
    <lineage>
        <taxon>Eukaryota</taxon>
        <taxon>Viridiplantae</taxon>
        <taxon>Streptophyta</taxon>
        <taxon>Embryophyta</taxon>
        <taxon>Tracheophyta</taxon>
        <taxon>Spermatophyta</taxon>
        <taxon>Magnoliopsida</taxon>
        <taxon>eudicotyledons</taxon>
        <taxon>Gunneridae</taxon>
        <taxon>Pentapetalae</taxon>
        <taxon>rosids</taxon>
        <taxon>fabids</taxon>
        <taxon>Oxalidales</taxon>
        <taxon>Cephalotaceae</taxon>
        <taxon>Cephalotus</taxon>
    </lineage>
</organism>
<evidence type="ECO:0000313" key="3">
    <source>
        <dbReference type="Proteomes" id="UP000187406"/>
    </source>
</evidence>
<feature type="compositionally biased region" description="Basic and acidic residues" evidence="1">
    <location>
        <begin position="385"/>
        <end position="395"/>
    </location>
</feature>
<reference evidence="3" key="1">
    <citation type="submission" date="2016-04" db="EMBL/GenBank/DDBJ databases">
        <title>Cephalotus genome sequencing.</title>
        <authorList>
            <person name="Fukushima K."/>
            <person name="Hasebe M."/>
            <person name="Fang X."/>
        </authorList>
    </citation>
    <scope>NUCLEOTIDE SEQUENCE [LARGE SCALE GENOMIC DNA]</scope>
    <source>
        <strain evidence="3">cv. St1</strain>
    </source>
</reference>
<dbReference type="Proteomes" id="UP000187406">
    <property type="component" value="Unassembled WGS sequence"/>
</dbReference>